<dbReference type="GO" id="GO:0008253">
    <property type="term" value="F:5'-nucleotidase activity"/>
    <property type="evidence" value="ECO:0007669"/>
    <property type="project" value="UniProtKB-UniRule"/>
</dbReference>
<dbReference type="NCBIfam" id="TIGR00087">
    <property type="entry name" value="surE"/>
    <property type="match status" value="1"/>
</dbReference>
<dbReference type="HAMAP" id="MF_00060">
    <property type="entry name" value="SurE"/>
    <property type="match status" value="1"/>
</dbReference>
<comment type="catalytic activity">
    <reaction evidence="4">
        <text>a ribonucleoside 5'-phosphate + H2O = a ribonucleoside + phosphate</text>
        <dbReference type="Rhea" id="RHEA:12484"/>
        <dbReference type="ChEBI" id="CHEBI:15377"/>
        <dbReference type="ChEBI" id="CHEBI:18254"/>
        <dbReference type="ChEBI" id="CHEBI:43474"/>
        <dbReference type="ChEBI" id="CHEBI:58043"/>
        <dbReference type="EC" id="3.1.3.5"/>
    </reaction>
</comment>
<dbReference type="KEGG" id="hdf:AArcSl_2642"/>
<evidence type="ECO:0000256" key="5">
    <source>
        <dbReference type="SAM" id="MobiDB-lite"/>
    </source>
</evidence>
<protein>
    <recommendedName>
        <fullName evidence="4">5'-nucleotidase SurE</fullName>
        <ecNumber evidence="4">3.1.3.5</ecNumber>
    </recommendedName>
    <alternativeName>
        <fullName evidence="4">Nucleoside 5'-monophosphate phosphohydrolase</fullName>
    </alternativeName>
</protein>
<feature type="binding site" evidence="4">
    <location>
        <position position="91"/>
    </location>
    <ligand>
        <name>a divalent metal cation</name>
        <dbReference type="ChEBI" id="CHEBI:60240"/>
    </ligand>
</feature>
<dbReference type="AlphaFoldDB" id="A0A343TMD9"/>
<dbReference type="EC" id="3.1.3.5" evidence="4"/>
<comment type="cofactor">
    <cofactor evidence="4">
        <name>a divalent metal cation</name>
        <dbReference type="ChEBI" id="CHEBI:60240"/>
    </cofactor>
    <text evidence="4">Binds 1 divalent metal cation per subunit.</text>
</comment>
<dbReference type="Proteomes" id="UP000263012">
    <property type="component" value="Chromosome"/>
</dbReference>
<dbReference type="GO" id="GO:0005737">
    <property type="term" value="C:cytoplasm"/>
    <property type="evidence" value="ECO:0007669"/>
    <property type="project" value="UniProtKB-SubCell"/>
</dbReference>
<dbReference type="GO" id="GO:0000166">
    <property type="term" value="F:nucleotide binding"/>
    <property type="evidence" value="ECO:0007669"/>
    <property type="project" value="UniProtKB-KW"/>
</dbReference>
<proteinExistence type="inferred from homology"/>
<dbReference type="InterPro" id="IPR036523">
    <property type="entry name" value="SurE-like_sf"/>
</dbReference>
<keyword evidence="3 4" id="KW-0378">Hydrolase</keyword>
<dbReference type="EMBL" id="CP025066">
    <property type="protein sequence ID" value="AUX10261.1"/>
    <property type="molecule type" value="Genomic_DNA"/>
</dbReference>
<comment type="function">
    <text evidence="4">Nucleotidase that shows phosphatase activity on nucleoside 5'-monophosphates.</text>
</comment>
<accession>A0A343TMD9</accession>
<dbReference type="RefSeq" id="WP_119820217.1">
    <property type="nucleotide sequence ID" value="NZ_CP025066.1"/>
</dbReference>
<comment type="subcellular location">
    <subcellularLocation>
        <location evidence="4">Cytoplasm</location>
    </subcellularLocation>
</comment>
<feature type="binding site" evidence="4">
    <location>
        <position position="10"/>
    </location>
    <ligand>
        <name>a divalent metal cation</name>
        <dbReference type="ChEBI" id="CHEBI:60240"/>
    </ligand>
</feature>
<name>A0A343TMD9_9EURY</name>
<evidence type="ECO:0000256" key="1">
    <source>
        <dbReference type="ARBA" id="ARBA00011062"/>
    </source>
</evidence>
<keyword evidence="4" id="KW-0963">Cytoplasm</keyword>
<dbReference type="SUPFAM" id="SSF64167">
    <property type="entry name" value="SurE-like"/>
    <property type="match status" value="1"/>
</dbReference>
<evidence type="ECO:0000256" key="3">
    <source>
        <dbReference type="ARBA" id="ARBA00022801"/>
    </source>
</evidence>
<evidence type="ECO:0000313" key="7">
    <source>
        <dbReference type="EMBL" id="AUX10261.1"/>
    </source>
</evidence>
<evidence type="ECO:0000256" key="2">
    <source>
        <dbReference type="ARBA" id="ARBA00022723"/>
    </source>
</evidence>
<feature type="binding site" evidence="4">
    <location>
        <position position="40"/>
    </location>
    <ligand>
        <name>a divalent metal cation</name>
        <dbReference type="ChEBI" id="CHEBI:60240"/>
    </ligand>
</feature>
<organism evidence="7 8">
    <name type="scientific">Halalkaliarchaeum desulfuricum</name>
    <dbReference type="NCBI Taxonomy" id="2055893"/>
    <lineage>
        <taxon>Archaea</taxon>
        <taxon>Methanobacteriati</taxon>
        <taxon>Methanobacteriota</taxon>
        <taxon>Stenosarchaea group</taxon>
        <taxon>Halobacteria</taxon>
        <taxon>Halobacteriales</taxon>
        <taxon>Haloferacaceae</taxon>
        <taxon>Halalkaliarchaeum</taxon>
    </lineage>
</organism>
<evidence type="ECO:0000313" key="8">
    <source>
        <dbReference type="Proteomes" id="UP000263012"/>
    </source>
</evidence>
<gene>
    <name evidence="7" type="primary">surE3</name>
    <name evidence="4" type="synonym">surE</name>
    <name evidence="7" type="ORF">AArcSl_2642</name>
</gene>
<dbReference type="InterPro" id="IPR030048">
    <property type="entry name" value="SurE"/>
</dbReference>
<dbReference type="OrthoDB" id="26873at2157"/>
<dbReference type="Gene3D" id="3.40.1210.10">
    <property type="entry name" value="Survival protein SurE-like phosphatase/nucleotidase"/>
    <property type="match status" value="1"/>
</dbReference>
<dbReference type="Pfam" id="PF01975">
    <property type="entry name" value="SurE"/>
    <property type="match status" value="1"/>
</dbReference>
<keyword evidence="4" id="KW-0547">Nucleotide-binding</keyword>
<feature type="region of interest" description="Disordered" evidence="5">
    <location>
        <begin position="185"/>
        <end position="217"/>
    </location>
</feature>
<evidence type="ECO:0000259" key="6">
    <source>
        <dbReference type="Pfam" id="PF01975"/>
    </source>
</evidence>
<dbReference type="GeneID" id="37879000"/>
<feature type="binding site" evidence="4">
    <location>
        <position position="9"/>
    </location>
    <ligand>
        <name>a divalent metal cation</name>
        <dbReference type="ChEBI" id="CHEBI:60240"/>
    </ligand>
</feature>
<dbReference type="PANTHER" id="PTHR30457">
    <property type="entry name" value="5'-NUCLEOTIDASE SURE"/>
    <property type="match status" value="1"/>
</dbReference>
<evidence type="ECO:0000256" key="4">
    <source>
        <dbReference type="HAMAP-Rule" id="MF_00060"/>
    </source>
</evidence>
<sequence>MTELLLTNDDGIDAPGIRAVYDALSTEYDVTVVAPATNQSGAGGARTWWESTLEYDEHELGYAVRGTPADCVAFAFAGLDLEPSLVVSGCNDGPNIGAHILGRSGTVGAAHEAALLSVPGIAVSLYDLSDLPPTNAVPSVDDFAVAADVTHRLVDRWLTDGPIEGADYLNVNVPAPASARNLGSTIGGTDRSESNWPPMRFTRPATGYDVTTVDPTDPEVTARGEAGIELRDRFWRSFLNLDVPDPVGTDRRAAVDGEISISPLSVGRPVSTDIVGETFALERDGSAASD</sequence>
<keyword evidence="2 4" id="KW-0479">Metal-binding</keyword>
<reference evidence="8" key="1">
    <citation type="submission" date="2017-11" db="EMBL/GenBank/DDBJ databases">
        <title>Phenotypic and genomic properties of facultatively anaerobic sulfur-reducing natronoarchaea from hypersaline soda lakes.</title>
        <authorList>
            <person name="Sorokin D.Y."/>
            <person name="Kublanov I.V."/>
            <person name="Roman P."/>
            <person name="Sinninghe Damste J.S."/>
            <person name="Golyshin P.N."/>
            <person name="Rojo D."/>
            <person name="Ciordia S."/>
            <person name="Mena M.D.C."/>
            <person name="Ferrer M."/>
            <person name="Messina E."/>
            <person name="Smedile F."/>
            <person name="La Spada G."/>
            <person name="La Cono V."/>
            <person name="Yakimov M.M."/>
        </authorList>
    </citation>
    <scope>NUCLEOTIDE SEQUENCE [LARGE SCALE GENOMIC DNA]</scope>
    <source>
        <strain evidence="8">AArc-Sl</strain>
    </source>
</reference>
<comment type="similarity">
    <text evidence="1 4">Belongs to the SurE nucleotidase family.</text>
</comment>
<dbReference type="InterPro" id="IPR002828">
    <property type="entry name" value="SurE-like_Pase/nucleotidase"/>
</dbReference>
<dbReference type="PANTHER" id="PTHR30457:SF0">
    <property type="entry name" value="PHOSPHATASE, PUTATIVE (AFU_ORTHOLOGUE AFUA_4G01070)-RELATED"/>
    <property type="match status" value="1"/>
</dbReference>
<feature type="domain" description="Survival protein SurE-like phosphatase/nucleotidase" evidence="6">
    <location>
        <begin position="5"/>
        <end position="178"/>
    </location>
</feature>
<keyword evidence="8" id="KW-1185">Reference proteome</keyword>
<dbReference type="GO" id="GO:0046872">
    <property type="term" value="F:metal ion binding"/>
    <property type="evidence" value="ECO:0007669"/>
    <property type="project" value="UniProtKB-UniRule"/>
</dbReference>